<dbReference type="Proteomes" id="UP001430953">
    <property type="component" value="Unassembled WGS sequence"/>
</dbReference>
<organism evidence="2 3">
    <name type="scientific">Cardiocondyla obscurior</name>
    <dbReference type="NCBI Taxonomy" id="286306"/>
    <lineage>
        <taxon>Eukaryota</taxon>
        <taxon>Metazoa</taxon>
        <taxon>Ecdysozoa</taxon>
        <taxon>Arthropoda</taxon>
        <taxon>Hexapoda</taxon>
        <taxon>Insecta</taxon>
        <taxon>Pterygota</taxon>
        <taxon>Neoptera</taxon>
        <taxon>Endopterygota</taxon>
        <taxon>Hymenoptera</taxon>
        <taxon>Apocrita</taxon>
        <taxon>Aculeata</taxon>
        <taxon>Formicoidea</taxon>
        <taxon>Formicidae</taxon>
        <taxon>Myrmicinae</taxon>
        <taxon>Cardiocondyla</taxon>
    </lineage>
</organism>
<sequence length="78" mass="8964">MQAAERQMKRTVGKISSAWLGSRRRPRSVREIIKKPVADFASHSDALAVYVAGKKKKKKRKERKKKKKKRGRCTETPA</sequence>
<feature type="region of interest" description="Disordered" evidence="1">
    <location>
        <begin position="51"/>
        <end position="78"/>
    </location>
</feature>
<evidence type="ECO:0000256" key="1">
    <source>
        <dbReference type="SAM" id="MobiDB-lite"/>
    </source>
</evidence>
<dbReference type="AlphaFoldDB" id="A0AAW2GLQ1"/>
<accession>A0AAW2GLQ1</accession>
<feature type="compositionally biased region" description="Basic residues" evidence="1">
    <location>
        <begin position="53"/>
        <end position="71"/>
    </location>
</feature>
<dbReference type="EMBL" id="JADYXP020000003">
    <property type="protein sequence ID" value="KAL0128147.1"/>
    <property type="molecule type" value="Genomic_DNA"/>
</dbReference>
<evidence type="ECO:0000313" key="3">
    <source>
        <dbReference type="Proteomes" id="UP001430953"/>
    </source>
</evidence>
<evidence type="ECO:0000313" key="2">
    <source>
        <dbReference type="EMBL" id="KAL0128147.1"/>
    </source>
</evidence>
<comment type="caution">
    <text evidence="2">The sequence shown here is derived from an EMBL/GenBank/DDBJ whole genome shotgun (WGS) entry which is preliminary data.</text>
</comment>
<keyword evidence="3" id="KW-1185">Reference proteome</keyword>
<proteinExistence type="predicted"/>
<reference evidence="2 3" key="1">
    <citation type="submission" date="2023-03" db="EMBL/GenBank/DDBJ databases">
        <title>High recombination rates correlate with genetic variation in Cardiocondyla obscurior ants.</title>
        <authorList>
            <person name="Errbii M."/>
        </authorList>
    </citation>
    <scope>NUCLEOTIDE SEQUENCE [LARGE SCALE GENOMIC DNA]</scope>
    <source>
        <strain evidence="2">Alpha-2009</strain>
        <tissue evidence="2">Whole body</tissue>
    </source>
</reference>
<gene>
    <name evidence="2" type="ORF">PUN28_003414</name>
</gene>
<protein>
    <submittedName>
        <fullName evidence="2">Uncharacterized protein</fullName>
    </submittedName>
</protein>
<name>A0AAW2GLQ1_9HYME</name>